<dbReference type="Pfam" id="PF23562">
    <property type="entry name" value="AMP-binding_C_3"/>
    <property type="match status" value="1"/>
</dbReference>
<comment type="similarity">
    <text evidence="1">Belongs to the ATP-dependent AMP-binding enzyme family.</text>
</comment>
<dbReference type="InterPro" id="IPR042099">
    <property type="entry name" value="ANL_N_sf"/>
</dbReference>
<evidence type="ECO:0000256" key="3">
    <source>
        <dbReference type="ARBA" id="ARBA00022832"/>
    </source>
</evidence>
<dbReference type="SUPFAM" id="SSF56801">
    <property type="entry name" value="Acetyl-CoA synthetase-like"/>
    <property type="match status" value="1"/>
</dbReference>
<accession>A0ABU4VS30</accession>
<dbReference type="Gene3D" id="3.30.300.30">
    <property type="match status" value="1"/>
</dbReference>
<reference evidence="8 9" key="1">
    <citation type="submission" date="2023-11" db="EMBL/GenBank/DDBJ databases">
        <authorList>
            <person name="Xu M."/>
            <person name="Jiang T."/>
        </authorList>
    </citation>
    <scope>NUCLEOTIDE SEQUENCE [LARGE SCALE GENOMIC DNA]</scope>
    <source>
        <strain evidence="8 9">SD</strain>
    </source>
</reference>
<organism evidence="8 9">
    <name type="scientific">Patulibacter brassicae</name>
    <dbReference type="NCBI Taxonomy" id="1705717"/>
    <lineage>
        <taxon>Bacteria</taxon>
        <taxon>Bacillati</taxon>
        <taxon>Actinomycetota</taxon>
        <taxon>Thermoleophilia</taxon>
        <taxon>Solirubrobacterales</taxon>
        <taxon>Patulibacteraceae</taxon>
        <taxon>Patulibacter</taxon>
    </lineage>
</organism>
<keyword evidence="2" id="KW-0436">Ligase</keyword>
<evidence type="ECO:0000256" key="5">
    <source>
        <dbReference type="ARBA" id="ARBA00024484"/>
    </source>
</evidence>
<dbReference type="Gene3D" id="3.40.50.12780">
    <property type="entry name" value="N-terminal domain of ligase-like"/>
    <property type="match status" value="1"/>
</dbReference>
<keyword evidence="4" id="KW-0443">Lipid metabolism</keyword>
<evidence type="ECO:0000256" key="6">
    <source>
        <dbReference type="ARBA" id="ARBA00032875"/>
    </source>
</evidence>
<dbReference type="CDD" id="cd05907">
    <property type="entry name" value="VL_LC_FACS_like"/>
    <property type="match status" value="1"/>
</dbReference>
<dbReference type="PANTHER" id="PTHR43272:SF32">
    <property type="entry name" value="AMP-DEPENDENT SYNTHETASE_LIGASE DOMAIN-CONTAINING PROTEIN"/>
    <property type="match status" value="1"/>
</dbReference>
<dbReference type="PANTHER" id="PTHR43272">
    <property type="entry name" value="LONG-CHAIN-FATTY-ACID--COA LIGASE"/>
    <property type="match status" value="1"/>
</dbReference>
<name>A0ABU4VS30_9ACTN</name>
<evidence type="ECO:0000256" key="2">
    <source>
        <dbReference type="ARBA" id="ARBA00022598"/>
    </source>
</evidence>
<evidence type="ECO:0000256" key="1">
    <source>
        <dbReference type="ARBA" id="ARBA00006432"/>
    </source>
</evidence>
<keyword evidence="3" id="KW-0276">Fatty acid metabolism</keyword>
<dbReference type="InterPro" id="IPR020845">
    <property type="entry name" value="AMP-binding_CS"/>
</dbReference>
<protein>
    <recommendedName>
        <fullName evidence="6">Acyl-CoA synthetase</fullName>
    </recommendedName>
</protein>
<dbReference type="InterPro" id="IPR000873">
    <property type="entry name" value="AMP-dep_synth/lig_dom"/>
</dbReference>
<gene>
    <name evidence="8" type="ORF">SK069_19295</name>
</gene>
<comment type="catalytic activity">
    <reaction evidence="5">
        <text>a long-chain fatty acid + ATP + CoA = a long-chain fatty acyl-CoA + AMP + diphosphate</text>
        <dbReference type="Rhea" id="RHEA:15421"/>
        <dbReference type="ChEBI" id="CHEBI:30616"/>
        <dbReference type="ChEBI" id="CHEBI:33019"/>
        <dbReference type="ChEBI" id="CHEBI:57287"/>
        <dbReference type="ChEBI" id="CHEBI:57560"/>
        <dbReference type="ChEBI" id="CHEBI:83139"/>
        <dbReference type="ChEBI" id="CHEBI:456215"/>
        <dbReference type="EC" id="6.2.1.3"/>
    </reaction>
    <physiologicalReaction direction="left-to-right" evidence="5">
        <dbReference type="Rhea" id="RHEA:15422"/>
    </physiologicalReaction>
</comment>
<evidence type="ECO:0000259" key="7">
    <source>
        <dbReference type="Pfam" id="PF00501"/>
    </source>
</evidence>
<keyword evidence="9" id="KW-1185">Reference proteome</keyword>
<evidence type="ECO:0000256" key="4">
    <source>
        <dbReference type="ARBA" id="ARBA00023098"/>
    </source>
</evidence>
<comment type="caution">
    <text evidence="8">The sequence shown here is derived from an EMBL/GenBank/DDBJ whole genome shotgun (WGS) entry which is preliminary data.</text>
</comment>
<proteinExistence type="inferred from homology"/>
<dbReference type="EMBL" id="JAXAVX010000019">
    <property type="protein sequence ID" value="MDX8153751.1"/>
    <property type="molecule type" value="Genomic_DNA"/>
</dbReference>
<dbReference type="Proteomes" id="UP001277761">
    <property type="component" value="Unassembled WGS sequence"/>
</dbReference>
<dbReference type="InterPro" id="IPR045851">
    <property type="entry name" value="AMP-bd_C_sf"/>
</dbReference>
<evidence type="ECO:0000313" key="9">
    <source>
        <dbReference type="Proteomes" id="UP001277761"/>
    </source>
</evidence>
<evidence type="ECO:0000313" key="8">
    <source>
        <dbReference type="EMBL" id="MDX8153751.1"/>
    </source>
</evidence>
<dbReference type="PROSITE" id="PS00455">
    <property type="entry name" value="AMP_BINDING"/>
    <property type="match status" value="1"/>
</dbReference>
<dbReference type="Pfam" id="PF00501">
    <property type="entry name" value="AMP-binding"/>
    <property type="match status" value="1"/>
</dbReference>
<sequence length="603" mass="63970">MATTAPSPSSAVAALANVRSLAEAFQATVAAHGDAVALRTPDDAVSLTYRQYAERVERIARGLHALGVRRGQTVGILLTNRPEFHLVDTATFHLGATPFSMYNTLAPEQIAHLYENAGCDVLVTEVGFLDRAKAAAQGRANPTTIVTVDGAAEGAITLEQLEEQGDPDLDFEAAWRAVGPDDVLTLIYTSGTTGPSKGVELTHANMLHTLQAMASVLSIEPGDTITSYLPSAHAADRWSSHYNNLALGVQVTSIADMKTIAGVLPALRPTLWGGVPRVLEKLKAALEAGIAAEPDEQRRAGLQGAIQIGIEKVRLEQAGQPVPEELAAKHAAMDEAVLSKLRAKLGLDRTKWIVVGAAPLSQDVAEFFLAIGLPITEGYGMSESTVLIASAAPEEFRIGRVGKPIPGAEVRIADDGELLVRGPIVMKGYRNQPGKTAEAVDGDGWLATGDIAKLDEQGYLAIVDRKKEIIINAAGKNMSPANIEQVVKGASPLIGQVAVIGDGRRYNVALLVLDPDIAAVHAQKHGLEPTVAAVAADPGVQAHIAQAIEQANERLARVEQIKKFELLTDEWLPGGEELTPTMKLKRKPIDAKYAGTIEALYAE</sequence>
<dbReference type="RefSeq" id="WP_319955900.1">
    <property type="nucleotide sequence ID" value="NZ_JAXAVX010000019.1"/>
</dbReference>
<feature type="domain" description="AMP-dependent synthetase/ligase" evidence="7">
    <location>
        <begin position="25"/>
        <end position="429"/>
    </location>
</feature>